<dbReference type="Pfam" id="PF20629">
    <property type="entry name" value="GD_AH_C"/>
    <property type="match status" value="1"/>
</dbReference>
<reference evidence="2" key="1">
    <citation type="submission" date="2018-05" db="EMBL/GenBank/DDBJ databases">
        <authorList>
            <person name="Lanie J.A."/>
            <person name="Ng W.-L."/>
            <person name="Kazmierczak K.M."/>
            <person name="Andrzejewski T.M."/>
            <person name="Davidsen T.M."/>
            <person name="Wayne K.J."/>
            <person name="Tettelin H."/>
            <person name="Glass J.I."/>
            <person name="Rusch D."/>
            <person name="Podicherti R."/>
            <person name="Tsui H.-C.T."/>
            <person name="Winkler M.E."/>
        </authorList>
    </citation>
    <scope>NUCLEOTIDE SEQUENCE</scope>
</reference>
<protein>
    <recommendedName>
        <fullName evidence="1">D-galactarate/Altronate dehydratase C-terminal domain-containing protein</fullName>
    </recommendedName>
</protein>
<dbReference type="AlphaFoldDB" id="A0A382SJF0"/>
<dbReference type="InterPro" id="IPR052172">
    <property type="entry name" value="UxaA_altronate/galactarate_dh"/>
</dbReference>
<feature type="non-terminal residue" evidence="2">
    <location>
        <position position="311"/>
    </location>
</feature>
<accession>A0A382SJF0</accession>
<gene>
    <name evidence="2" type="ORF">METZ01_LOCUS362181</name>
</gene>
<organism evidence="2">
    <name type="scientific">marine metagenome</name>
    <dbReference type="NCBI Taxonomy" id="408172"/>
    <lineage>
        <taxon>unclassified sequences</taxon>
        <taxon>metagenomes</taxon>
        <taxon>ecological metagenomes</taxon>
    </lineage>
</organism>
<dbReference type="EMBL" id="UINC01129136">
    <property type="protein sequence ID" value="SVD09327.1"/>
    <property type="molecule type" value="Genomic_DNA"/>
</dbReference>
<feature type="domain" description="D-galactarate/Altronate dehydratase C-terminal" evidence="1">
    <location>
        <begin position="58"/>
        <end position="296"/>
    </location>
</feature>
<evidence type="ECO:0000313" key="2">
    <source>
        <dbReference type="EMBL" id="SVD09327.1"/>
    </source>
</evidence>
<sequence length="311" mass="34735">NEMLRDYMEEKGYPIDETVHRFLTLRDGFERDLERGEGIISEWLHEVDQTPRTLTSAAHLKIVLQCGGSDSFSGISGNPLAAWVVREVIRSGGSANLAETDELIGAEPYVLQNVRDMETAKRYLDMIERFKERTAWHGQTVDANPSGGNKFRGIYNIVLKSIGAARKRHPDVRLDYAIEYSERMRRPGYHFMDSPGNDLESIAGQVASGGNLIFFVTGNGSITNFPFVPTIKIITTTKRYELLSEDMDVNAGAYLDGTSMDVLGQQMLDLTLSTASGEPTCGERAGHAQVSIWRNWQQTDDSHLQELLSAR</sequence>
<dbReference type="InterPro" id="IPR048332">
    <property type="entry name" value="GD_AH_C"/>
</dbReference>
<name>A0A382SJF0_9ZZZZ</name>
<proteinExistence type="predicted"/>
<dbReference type="PANTHER" id="PTHR30536:SF5">
    <property type="entry name" value="ALTRONATE DEHYDRATASE"/>
    <property type="match status" value="1"/>
</dbReference>
<feature type="non-terminal residue" evidence="2">
    <location>
        <position position="1"/>
    </location>
</feature>
<evidence type="ECO:0000259" key="1">
    <source>
        <dbReference type="Pfam" id="PF20629"/>
    </source>
</evidence>
<dbReference type="PANTHER" id="PTHR30536">
    <property type="entry name" value="ALTRONATE/GALACTARATE DEHYDRATASE"/>
    <property type="match status" value="1"/>
</dbReference>